<dbReference type="EMBL" id="KI659425">
    <property type="protein sequence ID" value="ETN79591.1"/>
    <property type="molecule type" value="Genomic_DNA"/>
</dbReference>
<evidence type="ECO:0000313" key="2">
    <source>
        <dbReference type="EMBL" id="ETN79591.1"/>
    </source>
</evidence>
<dbReference type="OrthoDB" id="10133398at2759"/>
<keyword evidence="1" id="KW-0235">DNA replication</keyword>
<sequence>MAGCGEYLLFRHYFTVDEVRLHAASFCMKHLLCPLCAIRRGSRALKAYLDRWEVIRAEKTALRPFLVTLTVKDGPDLAERFRHLHKAQRELWMRKHRGRGCVLDGVHGAVWSYEVKRGQGSGVWHPHLHMIALAEVEPSQDRLSREWHEVTGDSFIVDVRPIEGDPAEGFMEVFKYAVKFSDQPPADTWHAFQVLKGKRLLGSAGCFRGVDVPESLLDEALDDLPFVELFYRYIGGGYSLTKRL</sequence>
<organism evidence="2 3">
    <name type="scientific">Necator americanus</name>
    <name type="common">Human hookworm</name>
    <dbReference type="NCBI Taxonomy" id="51031"/>
    <lineage>
        <taxon>Eukaryota</taxon>
        <taxon>Metazoa</taxon>
        <taxon>Ecdysozoa</taxon>
        <taxon>Nematoda</taxon>
        <taxon>Chromadorea</taxon>
        <taxon>Rhabditida</taxon>
        <taxon>Rhabditina</taxon>
        <taxon>Rhabditomorpha</taxon>
        <taxon>Strongyloidea</taxon>
        <taxon>Ancylostomatidae</taxon>
        <taxon>Bunostominae</taxon>
        <taxon>Necator</taxon>
    </lineage>
</organism>
<dbReference type="GO" id="GO:0003677">
    <property type="term" value="F:DNA binding"/>
    <property type="evidence" value="ECO:0007669"/>
    <property type="project" value="InterPro"/>
</dbReference>
<dbReference type="AlphaFoldDB" id="W2TEG4"/>
<dbReference type="Pfam" id="PF01446">
    <property type="entry name" value="Rep_1"/>
    <property type="match status" value="1"/>
</dbReference>
<accession>W2TEG4</accession>
<keyword evidence="3" id="KW-1185">Reference proteome</keyword>
<dbReference type="GO" id="GO:0006260">
    <property type="term" value="P:DNA replication"/>
    <property type="evidence" value="ECO:0007669"/>
    <property type="project" value="UniProtKB-KW"/>
</dbReference>
<dbReference type="InterPro" id="IPR000989">
    <property type="entry name" value="Rep"/>
</dbReference>
<protein>
    <submittedName>
        <fullName evidence="2">Replication protein</fullName>
    </submittedName>
</protein>
<evidence type="ECO:0000313" key="3">
    <source>
        <dbReference type="Proteomes" id="UP000053676"/>
    </source>
</evidence>
<dbReference type="Proteomes" id="UP000053676">
    <property type="component" value="Unassembled WGS sequence"/>
</dbReference>
<dbReference type="KEGG" id="nai:NECAME_18096"/>
<gene>
    <name evidence="2" type="ORF">NECAME_18096</name>
</gene>
<evidence type="ECO:0000256" key="1">
    <source>
        <dbReference type="ARBA" id="ARBA00022705"/>
    </source>
</evidence>
<name>W2TEG4_NECAM</name>
<reference evidence="3" key="1">
    <citation type="journal article" date="2014" name="Nat. Genet.">
        <title>Genome of the human hookworm Necator americanus.</title>
        <authorList>
            <person name="Tang Y.T."/>
            <person name="Gao X."/>
            <person name="Rosa B.A."/>
            <person name="Abubucker S."/>
            <person name="Hallsworth-Pepin K."/>
            <person name="Martin J."/>
            <person name="Tyagi R."/>
            <person name="Heizer E."/>
            <person name="Zhang X."/>
            <person name="Bhonagiri-Palsikar V."/>
            <person name="Minx P."/>
            <person name="Warren W.C."/>
            <person name="Wang Q."/>
            <person name="Zhan B."/>
            <person name="Hotez P.J."/>
            <person name="Sternberg P.W."/>
            <person name="Dougall A."/>
            <person name="Gaze S.T."/>
            <person name="Mulvenna J."/>
            <person name="Sotillo J."/>
            <person name="Ranganathan S."/>
            <person name="Rabelo E.M."/>
            <person name="Wilson R.K."/>
            <person name="Felgner P.L."/>
            <person name="Bethony J."/>
            <person name="Hawdon J.M."/>
            <person name="Gasser R.B."/>
            <person name="Loukas A."/>
            <person name="Mitreva M."/>
        </authorList>
    </citation>
    <scope>NUCLEOTIDE SEQUENCE [LARGE SCALE GENOMIC DNA]</scope>
</reference>
<proteinExistence type="predicted"/>